<dbReference type="PANTHER" id="PTHR48098:SF1">
    <property type="entry name" value="DIACYLGLYCEROL ACYLTRANSFERASE_MYCOLYLTRANSFERASE AG85A"/>
    <property type="match status" value="1"/>
</dbReference>
<comment type="caution">
    <text evidence="1">The sequence shown here is derived from an EMBL/GenBank/DDBJ whole genome shotgun (WGS) entry which is preliminary data.</text>
</comment>
<keyword evidence="2" id="KW-1185">Reference proteome</keyword>
<dbReference type="OrthoDB" id="5286829at2759"/>
<gene>
    <name evidence="1" type="ORF">EHS25_001320</name>
</gene>
<dbReference type="PANTHER" id="PTHR48098">
    <property type="entry name" value="ENTEROCHELIN ESTERASE-RELATED"/>
    <property type="match status" value="1"/>
</dbReference>
<dbReference type="EMBL" id="RSCD01000011">
    <property type="protein sequence ID" value="RSH89987.1"/>
    <property type="molecule type" value="Genomic_DNA"/>
</dbReference>
<dbReference type="GO" id="GO:0016747">
    <property type="term" value="F:acyltransferase activity, transferring groups other than amino-acyl groups"/>
    <property type="evidence" value="ECO:0007669"/>
    <property type="project" value="TreeGrafter"/>
</dbReference>
<evidence type="ECO:0000313" key="2">
    <source>
        <dbReference type="Proteomes" id="UP000279259"/>
    </source>
</evidence>
<evidence type="ECO:0000313" key="1">
    <source>
        <dbReference type="EMBL" id="RSH89987.1"/>
    </source>
</evidence>
<dbReference type="Proteomes" id="UP000279259">
    <property type="component" value="Unassembled WGS sequence"/>
</dbReference>
<organism evidence="1 2">
    <name type="scientific">Saitozyma podzolica</name>
    <dbReference type="NCBI Taxonomy" id="1890683"/>
    <lineage>
        <taxon>Eukaryota</taxon>
        <taxon>Fungi</taxon>
        <taxon>Dikarya</taxon>
        <taxon>Basidiomycota</taxon>
        <taxon>Agaricomycotina</taxon>
        <taxon>Tremellomycetes</taxon>
        <taxon>Tremellales</taxon>
        <taxon>Trimorphomycetaceae</taxon>
        <taxon>Saitozyma</taxon>
    </lineage>
</organism>
<dbReference type="Pfam" id="PF00756">
    <property type="entry name" value="Esterase"/>
    <property type="match status" value="1"/>
</dbReference>
<name>A0A427YG68_9TREE</name>
<dbReference type="InterPro" id="IPR029058">
    <property type="entry name" value="AB_hydrolase_fold"/>
</dbReference>
<dbReference type="SUPFAM" id="SSF53474">
    <property type="entry name" value="alpha/beta-Hydrolases"/>
    <property type="match status" value="1"/>
</dbReference>
<protein>
    <recommendedName>
        <fullName evidence="3">Esterase</fullName>
    </recommendedName>
</protein>
<dbReference type="Gene3D" id="3.40.50.1820">
    <property type="entry name" value="alpha/beta hydrolase"/>
    <property type="match status" value="1"/>
</dbReference>
<dbReference type="AlphaFoldDB" id="A0A427YG68"/>
<reference evidence="1 2" key="1">
    <citation type="submission" date="2018-11" db="EMBL/GenBank/DDBJ databases">
        <title>Genome sequence of Saitozyma podzolica DSM 27192.</title>
        <authorList>
            <person name="Aliyu H."/>
            <person name="Gorte O."/>
            <person name="Ochsenreither K."/>
        </authorList>
    </citation>
    <scope>NUCLEOTIDE SEQUENCE [LARGE SCALE GENOMIC DNA]</scope>
    <source>
        <strain evidence="1 2">DSM 27192</strain>
    </source>
</reference>
<evidence type="ECO:0008006" key="3">
    <source>
        <dbReference type="Google" id="ProtNLM"/>
    </source>
</evidence>
<proteinExistence type="predicted"/>
<dbReference type="InterPro" id="IPR000801">
    <property type="entry name" value="Esterase-like"/>
</dbReference>
<dbReference type="InterPro" id="IPR050583">
    <property type="entry name" value="Mycobacterial_A85_antigen"/>
</dbReference>
<sequence>MVPPILPSPDFYKYFNDFYIDTEYSGLPVNTQYKLYPQPSRAGTGLKGSALIYFPDGYDQGTERYPVLYWLHGGLANQRQGFWGVGLYHKAMTEGTMPKTIIVLVQALPVGWYADSKDGSRPIATIMTRDLVDYMDSTYRTIARREARWIEGFSMGGYGALHLAFGHPETYGAVSMIAGALLRRLEQEPIERTHDTFFDDQEYFTACHPITLLEKNGDALRNRTLVRLLSAELDTRQTEPIAAMQRNMERLKVPHKSIEIKGADRSYDSILAGTGSYAYEFWAEAAARMKIS</sequence>
<accession>A0A427YG68</accession>